<dbReference type="AlphaFoldDB" id="A0A847U601"/>
<organism evidence="2 3">
    <name type="scientific">Halomicrobium mukohataei</name>
    <dbReference type="NCBI Taxonomy" id="57705"/>
    <lineage>
        <taxon>Archaea</taxon>
        <taxon>Methanobacteriati</taxon>
        <taxon>Methanobacteriota</taxon>
        <taxon>Stenosarchaea group</taxon>
        <taxon>Halobacteria</taxon>
        <taxon>Halobacteriales</taxon>
        <taxon>Haloarculaceae</taxon>
        <taxon>Halomicrobium</taxon>
    </lineage>
</organism>
<gene>
    <name evidence="2" type="ORF">GOC74_02075</name>
</gene>
<dbReference type="Proteomes" id="UP000608662">
    <property type="component" value="Unassembled WGS sequence"/>
</dbReference>
<dbReference type="EMBL" id="WOYG01000001">
    <property type="protein sequence ID" value="NLV08725.1"/>
    <property type="molecule type" value="Genomic_DNA"/>
</dbReference>
<protein>
    <submittedName>
        <fullName evidence="2">Uncharacterized protein</fullName>
    </submittedName>
</protein>
<proteinExistence type="predicted"/>
<reference evidence="2" key="1">
    <citation type="submission" date="2019-12" db="EMBL/GenBank/DDBJ databases">
        <title>Whole-genome sequence of Halomicrobium mukohataei pws1.</title>
        <authorList>
            <person name="Verma D.K."/>
            <person name="Gopal K."/>
            <person name="Prasad E.S."/>
        </authorList>
    </citation>
    <scope>NUCLEOTIDE SEQUENCE</scope>
    <source>
        <strain evidence="2">Pws1</strain>
    </source>
</reference>
<accession>A0A847U601</accession>
<evidence type="ECO:0000313" key="2">
    <source>
        <dbReference type="EMBL" id="NLV08725.1"/>
    </source>
</evidence>
<sequence length="188" mass="19291">MSAIPPDVSLADVGTTSREIQPGSGAQLQMNVTNGMERTITANVIWELDGTDIESASETIAPNTTDVLASRVDWAQLVDEIGLDPGQYSLSGHLLGGGSWDEHRLTWGTITVAPDGTSSGPEPDPEPDPSPGDGSDDEGDDRPAETPSDPPSLLPAGFPTLPALGPLSAEQTTAGALAALALLVVVKS</sequence>
<dbReference type="RefSeq" id="WP_170092705.1">
    <property type="nucleotide sequence ID" value="NZ_WOYG01000001.1"/>
</dbReference>
<feature type="region of interest" description="Disordered" evidence="1">
    <location>
        <begin position="111"/>
        <end position="166"/>
    </location>
</feature>
<comment type="caution">
    <text evidence="2">The sequence shown here is derived from an EMBL/GenBank/DDBJ whole genome shotgun (WGS) entry which is preliminary data.</text>
</comment>
<evidence type="ECO:0000313" key="3">
    <source>
        <dbReference type="Proteomes" id="UP000608662"/>
    </source>
</evidence>
<name>A0A847U601_9EURY</name>
<evidence type="ECO:0000256" key="1">
    <source>
        <dbReference type="SAM" id="MobiDB-lite"/>
    </source>
</evidence>